<evidence type="ECO:0000313" key="1">
    <source>
        <dbReference type="EMBL" id="MXY92334.1"/>
    </source>
</evidence>
<organism evidence="1">
    <name type="scientific">Caldilineaceae bacterium SB0664_bin_27</name>
    <dbReference type="NCBI Taxonomy" id="2605260"/>
    <lineage>
        <taxon>Bacteria</taxon>
        <taxon>Bacillati</taxon>
        <taxon>Chloroflexota</taxon>
        <taxon>Caldilineae</taxon>
        <taxon>Caldilineales</taxon>
        <taxon>Caldilineaceae</taxon>
    </lineage>
</organism>
<accession>A0A6B0YMR2</accession>
<comment type="caution">
    <text evidence="1">The sequence shown here is derived from an EMBL/GenBank/DDBJ whole genome shotgun (WGS) entry which is preliminary data.</text>
</comment>
<name>A0A6B0YMR2_9CHLR</name>
<sequence>MNPVLNFPSDEFAVGTSLDIDLAADFLELSAFYSKEGQSFSEDIVNALELAAEAEYGDVDDEVKNREEVAASAVARMAFRKQVLATSYPFDIDANGDVIFFTGEKTDLGHTAYLVSLILSNLNSVSPLLVGSDVHPTEEEVSRLRRYFQYLATAAVAAEVGGPAWSFGFPRPDQTGFLPKLREIWESFKDGIVDPDPSAPTDPKDDGVDIFAWREQKDGLPGFLLLAAQVATGRDWKEKSIKFRVGGVFQQRWFRRRVPVTAMVAYHVIPFARPDEKFRDDVLMLGNVLHRLRVPFRVSEATSLVSNGVAVEAFDQIDHASEWIQSYGERTRPP</sequence>
<reference evidence="1" key="1">
    <citation type="submission" date="2019-09" db="EMBL/GenBank/DDBJ databases">
        <title>Characterisation of the sponge microbiome using genome-centric metagenomics.</title>
        <authorList>
            <person name="Engelberts J.P."/>
            <person name="Robbins S.J."/>
            <person name="De Goeij J.M."/>
            <person name="Aranda M."/>
            <person name="Bell S.C."/>
            <person name="Webster N.S."/>
        </authorList>
    </citation>
    <scope>NUCLEOTIDE SEQUENCE</scope>
    <source>
        <strain evidence="1">SB0664_bin_27</strain>
    </source>
</reference>
<protein>
    <submittedName>
        <fullName evidence="1">Uncharacterized protein</fullName>
    </submittedName>
</protein>
<proteinExistence type="predicted"/>
<dbReference type="AlphaFoldDB" id="A0A6B0YMR2"/>
<gene>
    <name evidence="1" type="ORF">F4Y42_02685</name>
</gene>
<dbReference type="EMBL" id="VXRG01000027">
    <property type="protein sequence ID" value="MXY92334.1"/>
    <property type="molecule type" value="Genomic_DNA"/>
</dbReference>